<dbReference type="OrthoDB" id="5567366at2"/>
<keyword evidence="2" id="KW-1185">Reference proteome</keyword>
<evidence type="ECO:0008006" key="3">
    <source>
        <dbReference type="Google" id="ProtNLM"/>
    </source>
</evidence>
<name>A0A0D1EFH0_9RHOB</name>
<dbReference type="InterPro" id="IPR036568">
    <property type="entry name" value="GGCT-like_sf"/>
</dbReference>
<dbReference type="STRING" id="935700.jaqu_18640"/>
<dbReference type="PATRIC" id="fig|935700.4.peg.1931"/>
<accession>A0A0D1EFH0</accession>
<protein>
    <recommendedName>
        <fullName evidence="3">Gamma-glutamylcyclotransferase AIG2-like domain-containing protein</fullName>
    </recommendedName>
</protein>
<proteinExistence type="predicted"/>
<organism evidence="1 2">
    <name type="scientific">Jannaschia aquimarina</name>
    <dbReference type="NCBI Taxonomy" id="935700"/>
    <lineage>
        <taxon>Bacteria</taxon>
        <taxon>Pseudomonadati</taxon>
        <taxon>Pseudomonadota</taxon>
        <taxon>Alphaproteobacteria</taxon>
        <taxon>Rhodobacterales</taxon>
        <taxon>Roseobacteraceae</taxon>
        <taxon>Jannaschia</taxon>
    </lineage>
</organism>
<reference evidence="1 2" key="1">
    <citation type="submission" date="2015-02" db="EMBL/GenBank/DDBJ databases">
        <title>Genome Sequence of Jannaschia aquimarina DSM28248, a member of the Roseobacter clade.</title>
        <authorList>
            <person name="Voget S."/>
            <person name="Daniel R."/>
        </authorList>
    </citation>
    <scope>NUCLEOTIDE SEQUENCE [LARGE SCALE GENOMIC DNA]</scope>
    <source>
        <strain evidence="1 2">GSW-M26</strain>
    </source>
</reference>
<evidence type="ECO:0000313" key="2">
    <source>
        <dbReference type="Proteomes" id="UP000032232"/>
    </source>
</evidence>
<dbReference type="AlphaFoldDB" id="A0A0D1EFH0"/>
<dbReference type="Proteomes" id="UP000032232">
    <property type="component" value="Unassembled WGS sequence"/>
</dbReference>
<comment type="caution">
    <text evidence="1">The sequence shown here is derived from an EMBL/GenBank/DDBJ whole genome shotgun (WGS) entry which is preliminary data.</text>
</comment>
<sequence>MPADQTDPAPGTPRFFGYGSLVNRRTHAYPEARPLVARGWRRVWRHTALRPVAFLTAVRGDGEIEGLSAGVPGGDWSALDEREAAYIRAPLPGGEAIYHIPDGMHGAPSETHPILLSYVDVVVQGYLTEFGEAGVGRFFETTDGWDAPIHDDRSAPLYARATPLEPEETALVDRWLARVT</sequence>
<gene>
    <name evidence="1" type="ORF">jaqu_18640</name>
</gene>
<dbReference type="SUPFAM" id="SSF110857">
    <property type="entry name" value="Gamma-glutamyl cyclotransferase-like"/>
    <property type="match status" value="1"/>
</dbReference>
<dbReference type="EMBL" id="JYFE01000035">
    <property type="protein sequence ID" value="KIT16379.1"/>
    <property type="molecule type" value="Genomic_DNA"/>
</dbReference>
<evidence type="ECO:0000313" key="1">
    <source>
        <dbReference type="EMBL" id="KIT16379.1"/>
    </source>
</evidence>